<dbReference type="AlphaFoldDB" id="A0A1S1RJQ1"/>
<evidence type="ECO:0000313" key="2">
    <source>
        <dbReference type="Proteomes" id="UP000179627"/>
    </source>
</evidence>
<sequence>MFGLPFDTGHVLALRVFPENDFGPYRTLWHRDPGGHWSIYVDGPRLDTACPRYYGPACDHTGHGRLDLEWVGPATLRVRLDSPVLDWRLTAVETPLLRLLNSVNGTLPLSTWRSTTMLHIRERLASALGIGRLHLAGVMPSGHTGILMPQRMYLIDDATATLDGTDLGRPARLGENPTIGDVPLPARGVLAIGQAVWEIRDPQEYARTCSETSTAA</sequence>
<name>A0A1S1RJQ1_9ACTN</name>
<dbReference type="Proteomes" id="UP000179627">
    <property type="component" value="Unassembled WGS sequence"/>
</dbReference>
<reference evidence="2" key="1">
    <citation type="submission" date="2016-07" db="EMBL/GenBank/DDBJ databases">
        <title>Sequence Frankia sp. strain CcI1.17.</title>
        <authorList>
            <person name="Ghodhbane-Gtari F."/>
            <person name="Swanson E."/>
            <person name="Gueddou A."/>
            <person name="Morris K."/>
            <person name="Hezbri K."/>
            <person name="Ktari A."/>
            <person name="Nouioui I."/>
            <person name="Abebe-Akele F."/>
            <person name="Simpson S."/>
            <person name="Thomas K."/>
            <person name="Gtari M."/>
            <person name="Tisa L.S."/>
            <person name="Hurst S."/>
        </authorList>
    </citation>
    <scope>NUCLEOTIDE SEQUENCE [LARGE SCALE GENOMIC DNA]</scope>
    <source>
        <strain evidence="2">Cc1.17</strain>
    </source>
</reference>
<protein>
    <submittedName>
        <fullName evidence="1">Uncharacterized protein</fullName>
    </submittedName>
</protein>
<proteinExistence type="predicted"/>
<dbReference type="EMBL" id="MBLM01000002">
    <property type="protein sequence ID" value="OHV46450.1"/>
    <property type="molecule type" value="Genomic_DNA"/>
</dbReference>
<gene>
    <name evidence="1" type="ORF">CC117_02180</name>
</gene>
<accession>A0A1S1RJQ1</accession>
<keyword evidence="2" id="KW-1185">Reference proteome</keyword>
<evidence type="ECO:0000313" key="1">
    <source>
        <dbReference type="EMBL" id="OHV46450.1"/>
    </source>
</evidence>
<organism evidence="1 2">
    <name type="scientific">Parafrankia colletiae</name>
    <dbReference type="NCBI Taxonomy" id="573497"/>
    <lineage>
        <taxon>Bacteria</taxon>
        <taxon>Bacillati</taxon>
        <taxon>Actinomycetota</taxon>
        <taxon>Actinomycetes</taxon>
        <taxon>Frankiales</taxon>
        <taxon>Frankiaceae</taxon>
        <taxon>Parafrankia</taxon>
    </lineage>
</organism>
<dbReference type="OrthoDB" id="4923808at2"/>
<comment type="caution">
    <text evidence="1">The sequence shown here is derived from an EMBL/GenBank/DDBJ whole genome shotgun (WGS) entry which is preliminary data.</text>
</comment>